<accession>A0A6A5QP19</accession>
<sequence>MAGLFVGVAAPAPPDTTSFQRSCSNIGSGHSGTGCEPVAIVFSTSIVLITQSSSLLSIFFWPSFVPGQRWSLPESHFPLQISGPFLECGEDSRCESQPVTKLSLRALRVPSSHKSFRLHTAVPVHNSLPPPVAYPLALRPFTLVCLAHHYFCALRSFLDLSSPRLSAPVSQSCASNRRNSTALTQPLFLTTRHSASKALLRPLYPVKARILYRRLYPAILRCRKLLSHSHNPPLAWSVPALTCPVTAFSGYKWGITIAQGHRSSRQISLSSINISQIHWELLLASSKPAAQPHYLSSSWPSIQNVYKLY</sequence>
<dbReference type="AlphaFoldDB" id="A0A6A5QP19"/>
<organism evidence="1 2">
    <name type="scientific">Ampelomyces quisqualis</name>
    <name type="common">Powdery mildew agent</name>
    <dbReference type="NCBI Taxonomy" id="50730"/>
    <lineage>
        <taxon>Eukaryota</taxon>
        <taxon>Fungi</taxon>
        <taxon>Dikarya</taxon>
        <taxon>Ascomycota</taxon>
        <taxon>Pezizomycotina</taxon>
        <taxon>Dothideomycetes</taxon>
        <taxon>Pleosporomycetidae</taxon>
        <taxon>Pleosporales</taxon>
        <taxon>Pleosporineae</taxon>
        <taxon>Phaeosphaeriaceae</taxon>
        <taxon>Ampelomyces</taxon>
    </lineage>
</organism>
<keyword evidence="2" id="KW-1185">Reference proteome</keyword>
<dbReference type="Proteomes" id="UP000800096">
    <property type="component" value="Unassembled WGS sequence"/>
</dbReference>
<dbReference type="EMBL" id="ML979135">
    <property type="protein sequence ID" value="KAF1917123.1"/>
    <property type="molecule type" value="Genomic_DNA"/>
</dbReference>
<evidence type="ECO:0000313" key="1">
    <source>
        <dbReference type="EMBL" id="KAF1917123.1"/>
    </source>
</evidence>
<protein>
    <submittedName>
        <fullName evidence="1">Uncharacterized protein</fullName>
    </submittedName>
</protein>
<name>A0A6A5QP19_AMPQU</name>
<gene>
    <name evidence="1" type="ORF">BDU57DRAFT_256353</name>
</gene>
<proteinExistence type="predicted"/>
<evidence type="ECO:0000313" key="2">
    <source>
        <dbReference type="Proteomes" id="UP000800096"/>
    </source>
</evidence>
<reference evidence="1" key="1">
    <citation type="journal article" date="2020" name="Stud. Mycol.">
        <title>101 Dothideomycetes genomes: a test case for predicting lifestyles and emergence of pathogens.</title>
        <authorList>
            <person name="Haridas S."/>
            <person name="Albert R."/>
            <person name="Binder M."/>
            <person name="Bloem J."/>
            <person name="Labutti K."/>
            <person name="Salamov A."/>
            <person name="Andreopoulos B."/>
            <person name="Baker S."/>
            <person name="Barry K."/>
            <person name="Bills G."/>
            <person name="Bluhm B."/>
            <person name="Cannon C."/>
            <person name="Castanera R."/>
            <person name="Culley D."/>
            <person name="Daum C."/>
            <person name="Ezra D."/>
            <person name="Gonzalez J."/>
            <person name="Henrissat B."/>
            <person name="Kuo A."/>
            <person name="Liang C."/>
            <person name="Lipzen A."/>
            <person name="Lutzoni F."/>
            <person name="Magnuson J."/>
            <person name="Mondo S."/>
            <person name="Nolan M."/>
            <person name="Ohm R."/>
            <person name="Pangilinan J."/>
            <person name="Park H.-J."/>
            <person name="Ramirez L."/>
            <person name="Alfaro M."/>
            <person name="Sun H."/>
            <person name="Tritt A."/>
            <person name="Yoshinaga Y."/>
            <person name="Zwiers L.-H."/>
            <person name="Turgeon B."/>
            <person name="Goodwin S."/>
            <person name="Spatafora J."/>
            <person name="Crous P."/>
            <person name="Grigoriev I."/>
        </authorList>
    </citation>
    <scope>NUCLEOTIDE SEQUENCE</scope>
    <source>
        <strain evidence="1">HMLAC05119</strain>
    </source>
</reference>